<accession>A0A5N6QMZ4</accession>
<dbReference type="AlphaFoldDB" id="A0A5N6QMZ4"/>
<name>A0A5N6QMZ4_9ROSI</name>
<sequence length="163" mass="18016">MSATGGHTSGPGNPVSSTTPQPKTTNAYVWVVPPGMTPTQGGTHDGATRGEATGAPEVSDSQMSYLTSQLELERNRVRELTQQNLELSRQVHTLEYLQNAEERSSTRSMGNITNVYFWREEHGSHETTPEEDYYRGMARGGNSVRSQEDYGPYGSLGYQDYGY</sequence>
<proteinExistence type="predicted"/>
<evidence type="ECO:0000313" key="3">
    <source>
        <dbReference type="Proteomes" id="UP000327013"/>
    </source>
</evidence>
<reference evidence="2 3" key="1">
    <citation type="submission" date="2019-06" db="EMBL/GenBank/DDBJ databases">
        <title>A chromosomal-level reference genome of Carpinus fangiana (Coryloideae, Betulaceae).</title>
        <authorList>
            <person name="Yang X."/>
            <person name="Wang Z."/>
            <person name="Zhang L."/>
            <person name="Hao G."/>
            <person name="Liu J."/>
            <person name="Yang Y."/>
        </authorList>
    </citation>
    <scope>NUCLEOTIDE SEQUENCE [LARGE SCALE GENOMIC DNA]</scope>
    <source>
        <strain evidence="2">Cfa_2016G</strain>
        <tissue evidence="2">Leaf</tissue>
    </source>
</reference>
<dbReference type="EMBL" id="CM017322">
    <property type="protein sequence ID" value="KAE8008527.1"/>
    <property type="molecule type" value="Genomic_DNA"/>
</dbReference>
<feature type="compositionally biased region" description="Polar residues" evidence="1">
    <location>
        <begin position="1"/>
        <end position="27"/>
    </location>
</feature>
<evidence type="ECO:0000256" key="1">
    <source>
        <dbReference type="SAM" id="MobiDB-lite"/>
    </source>
</evidence>
<protein>
    <submittedName>
        <fullName evidence="2">Uncharacterized protein</fullName>
    </submittedName>
</protein>
<keyword evidence="3" id="KW-1185">Reference proteome</keyword>
<evidence type="ECO:0000313" key="2">
    <source>
        <dbReference type="EMBL" id="KAE8008527.1"/>
    </source>
</evidence>
<gene>
    <name evidence="2" type="ORF">FH972_005030</name>
</gene>
<feature type="region of interest" description="Disordered" evidence="1">
    <location>
        <begin position="1"/>
        <end position="61"/>
    </location>
</feature>
<organism evidence="2 3">
    <name type="scientific">Carpinus fangiana</name>
    <dbReference type="NCBI Taxonomy" id="176857"/>
    <lineage>
        <taxon>Eukaryota</taxon>
        <taxon>Viridiplantae</taxon>
        <taxon>Streptophyta</taxon>
        <taxon>Embryophyta</taxon>
        <taxon>Tracheophyta</taxon>
        <taxon>Spermatophyta</taxon>
        <taxon>Magnoliopsida</taxon>
        <taxon>eudicotyledons</taxon>
        <taxon>Gunneridae</taxon>
        <taxon>Pentapetalae</taxon>
        <taxon>rosids</taxon>
        <taxon>fabids</taxon>
        <taxon>Fagales</taxon>
        <taxon>Betulaceae</taxon>
        <taxon>Carpinus</taxon>
    </lineage>
</organism>
<dbReference type="Proteomes" id="UP000327013">
    <property type="component" value="Chromosome 2"/>
</dbReference>
<feature type="region of interest" description="Disordered" evidence="1">
    <location>
        <begin position="126"/>
        <end position="163"/>
    </location>
</feature>